<gene>
    <name evidence="1" type="ORF">C7I84_04395</name>
</gene>
<evidence type="ECO:0000313" key="1">
    <source>
        <dbReference type="EMBL" id="PSJ64875.1"/>
    </source>
</evidence>
<proteinExistence type="predicted"/>
<organism evidence="1 2">
    <name type="scientific">Kumtagia ephedrae</name>
    <dbReference type="NCBI Taxonomy" id="2116701"/>
    <lineage>
        <taxon>Bacteria</taxon>
        <taxon>Pseudomonadati</taxon>
        <taxon>Pseudomonadota</taxon>
        <taxon>Alphaproteobacteria</taxon>
        <taxon>Hyphomicrobiales</taxon>
        <taxon>Phyllobacteriaceae</taxon>
        <taxon>Kumtagia</taxon>
    </lineage>
</organism>
<dbReference type="EMBL" id="PXYK01000003">
    <property type="protein sequence ID" value="PSJ64875.1"/>
    <property type="molecule type" value="Genomic_DNA"/>
</dbReference>
<reference evidence="1 2" key="1">
    <citation type="submission" date="2018-03" db="EMBL/GenBank/DDBJ databases">
        <title>The draft genome of Mesorhizobium sp. 6GN-30.</title>
        <authorList>
            <person name="Liu L."/>
            <person name="Li L."/>
            <person name="Wang T."/>
            <person name="Zhang X."/>
            <person name="Liang L."/>
        </authorList>
    </citation>
    <scope>NUCLEOTIDE SEQUENCE [LARGE SCALE GENOMIC DNA]</scope>
    <source>
        <strain evidence="1 2">6GN30</strain>
    </source>
</reference>
<dbReference type="AlphaFoldDB" id="A0A2P7SRB3"/>
<name>A0A2P7SRB3_9HYPH</name>
<keyword evidence="2" id="KW-1185">Reference proteome</keyword>
<sequence>MKVGCGIDARSTIQIVGTEAAEERVVAVVAAQLVAAAQSGDDVIAGIADDGVDAGIAFELVVEDRA</sequence>
<comment type="caution">
    <text evidence="1">The sequence shown here is derived from an EMBL/GenBank/DDBJ whole genome shotgun (WGS) entry which is preliminary data.</text>
</comment>
<evidence type="ECO:0000313" key="2">
    <source>
        <dbReference type="Proteomes" id="UP000241229"/>
    </source>
</evidence>
<dbReference type="Proteomes" id="UP000241229">
    <property type="component" value="Unassembled WGS sequence"/>
</dbReference>
<protein>
    <submittedName>
        <fullName evidence="1">Uncharacterized protein</fullName>
    </submittedName>
</protein>
<accession>A0A2P7SRB3</accession>